<feature type="compositionally biased region" description="Polar residues" evidence="1">
    <location>
        <begin position="85"/>
        <end position="101"/>
    </location>
</feature>
<feature type="region of interest" description="Disordered" evidence="1">
    <location>
        <begin position="1"/>
        <end position="131"/>
    </location>
</feature>
<name>A0ABX6SUX2_9ACTN</name>
<proteinExistence type="predicted"/>
<feature type="compositionally biased region" description="Low complexity" evidence="1">
    <location>
        <begin position="114"/>
        <end position="131"/>
    </location>
</feature>
<evidence type="ECO:0000313" key="3">
    <source>
        <dbReference type="Proteomes" id="UP000515871"/>
    </source>
</evidence>
<dbReference type="Proteomes" id="UP000515871">
    <property type="component" value="Chromosome"/>
</dbReference>
<evidence type="ECO:0000313" key="2">
    <source>
        <dbReference type="EMBL" id="QNL94239.1"/>
    </source>
</evidence>
<evidence type="ECO:0000256" key="1">
    <source>
        <dbReference type="SAM" id="MobiDB-lite"/>
    </source>
</evidence>
<accession>A0ABX6SUX2</accession>
<sequence length="131" mass="13137">MAKVLGSPSQSASRASSGTVMAGTVASASSVQLPDAGRSARAIVSEVGGRPDQRPAVSMANWTPSASPSNDLAPSRSYEACLMKSGSTTDMSSARAGSTSPGAAVSGYVTDGVTTTGRTPRSRPPDSTWQS</sequence>
<dbReference type="EMBL" id="CP060587">
    <property type="protein sequence ID" value="QNL94239.1"/>
    <property type="molecule type" value="Genomic_DNA"/>
</dbReference>
<organism evidence="2 3">
    <name type="scientific">Aeromicrobium senzhongii</name>
    <dbReference type="NCBI Taxonomy" id="2663859"/>
    <lineage>
        <taxon>Bacteria</taxon>
        <taxon>Bacillati</taxon>
        <taxon>Actinomycetota</taxon>
        <taxon>Actinomycetes</taxon>
        <taxon>Propionibacteriales</taxon>
        <taxon>Nocardioidaceae</taxon>
        <taxon>Aeromicrobium</taxon>
    </lineage>
</organism>
<gene>
    <name evidence="2" type="ORF">H9L21_14350</name>
</gene>
<feature type="compositionally biased region" description="Low complexity" evidence="1">
    <location>
        <begin position="7"/>
        <end position="17"/>
    </location>
</feature>
<keyword evidence="3" id="KW-1185">Reference proteome</keyword>
<feature type="compositionally biased region" description="Polar residues" evidence="1">
    <location>
        <begin position="60"/>
        <end position="72"/>
    </location>
</feature>
<protein>
    <submittedName>
        <fullName evidence="2">Uncharacterized protein</fullName>
    </submittedName>
</protein>
<reference evidence="2 3" key="1">
    <citation type="submission" date="2020-08" db="EMBL/GenBank/DDBJ databases">
        <title>Novel species in genus Aeromicrobium.</title>
        <authorList>
            <person name="Zhang G."/>
        </authorList>
    </citation>
    <scope>NUCLEOTIDE SEQUENCE [LARGE SCALE GENOMIC DNA]</scope>
    <source>
        <strain evidence="3">zg-629</strain>
    </source>
</reference>